<dbReference type="GO" id="GO:0006107">
    <property type="term" value="P:oxaloacetate metabolic process"/>
    <property type="evidence" value="ECO:0007669"/>
    <property type="project" value="UniProtKB-ARBA"/>
</dbReference>
<dbReference type="AlphaFoldDB" id="A0A178CX83"/>
<dbReference type="PANTHER" id="PTHR11820:SF112">
    <property type="entry name" value="FUMARYLACETOACETATE HYDROLASE FAMILY PROTEIN (AFU_ORTHOLOGUE AFUA_1G02370)-RELATED"/>
    <property type="match status" value="1"/>
</dbReference>
<dbReference type="PANTHER" id="PTHR11820">
    <property type="entry name" value="ACYLPYRUVASE"/>
    <property type="match status" value="1"/>
</dbReference>
<evidence type="ECO:0000259" key="3">
    <source>
        <dbReference type="Pfam" id="PF01557"/>
    </source>
</evidence>
<evidence type="ECO:0000313" key="5">
    <source>
        <dbReference type="Proteomes" id="UP000185904"/>
    </source>
</evidence>
<reference evidence="4 5" key="1">
    <citation type="submission" date="2016-03" db="EMBL/GenBank/DDBJ databases">
        <title>The draft genome sequence of Fonsecaea nubica causative agent of cutaneous subcutaneous infection in human host.</title>
        <authorList>
            <person name="Costa F."/>
            <person name="Sybren D.H."/>
            <person name="Raittz R.T."/>
            <person name="Weiss V.A."/>
            <person name="Leao A.C."/>
            <person name="Gomes R."/>
            <person name="De Souza E.M."/>
            <person name="Pedrosa F.O."/>
            <person name="Steffens M.B."/>
            <person name="Bombassaro A."/>
            <person name="Tadra-Sfeir M.Z."/>
            <person name="Moreno L.F."/>
            <person name="Najafzadeh M.J."/>
            <person name="Felipe M.S."/>
            <person name="Teixeira M."/>
            <person name="Sun J."/>
            <person name="Xi L."/>
            <person name="Castro M.A."/>
            <person name="Vicente V.A."/>
        </authorList>
    </citation>
    <scope>NUCLEOTIDE SEQUENCE [LARGE SCALE GENOMIC DNA]</scope>
    <source>
        <strain evidence="4 5">CBS 269.64</strain>
    </source>
</reference>
<dbReference type="EMBL" id="LVCJ01000049">
    <property type="protein sequence ID" value="OAL33541.1"/>
    <property type="molecule type" value="Genomic_DNA"/>
</dbReference>
<dbReference type="InterPro" id="IPR036663">
    <property type="entry name" value="Fumarylacetoacetase_C_sf"/>
</dbReference>
<dbReference type="Gene3D" id="3.90.850.10">
    <property type="entry name" value="Fumarylacetoacetase-like, C-terminal domain"/>
    <property type="match status" value="1"/>
</dbReference>
<dbReference type="SUPFAM" id="SSF56529">
    <property type="entry name" value="FAH"/>
    <property type="match status" value="1"/>
</dbReference>
<dbReference type="Proteomes" id="UP000185904">
    <property type="component" value="Unassembled WGS sequence"/>
</dbReference>
<proteinExistence type="inferred from homology"/>
<keyword evidence="5" id="KW-1185">Reference proteome</keyword>
<comment type="similarity">
    <text evidence="1">Belongs to the FAH family.</text>
</comment>
<accession>A0A178CX83</accession>
<dbReference type="OrthoDB" id="411064at2759"/>
<feature type="domain" description="Fumarylacetoacetase-like C-terminal" evidence="3">
    <location>
        <begin position="73"/>
        <end position="283"/>
    </location>
</feature>
<evidence type="ECO:0000256" key="1">
    <source>
        <dbReference type="ARBA" id="ARBA00010211"/>
    </source>
</evidence>
<name>A0A178CX83_9EURO</name>
<evidence type="ECO:0000313" key="4">
    <source>
        <dbReference type="EMBL" id="OAL33541.1"/>
    </source>
</evidence>
<sequence length="296" mass="32640">MADFGKLIRFKDANGDIYQGEAEGLPAITKSGLIGSSVPVYSGESPWDPDFKLLPETRTIAEVLPPLADIPVIYCIGMNYKSHAGEAGARLTYTSLYPLIFTKLPGAKAGAFDTISVHPECIELDYEVELTVVIGKDCKNITEEEDPFDYILGYTVGNDVSSRYWQNAARGNGQPAVAKSFDKFAPLGPVISSKRIIPDPRQLRVKTRVNGKERQNATTDDWIFDLPLVLRHITRGTTVGKGSVIMTGTPSGVAFFMKPQAWLKDGDVLETEIENIGVMENTILYEREPDKRLQLP</sequence>
<dbReference type="InterPro" id="IPR011234">
    <property type="entry name" value="Fumarylacetoacetase-like_C"/>
</dbReference>
<protein>
    <recommendedName>
        <fullName evidence="3">Fumarylacetoacetase-like C-terminal domain-containing protein</fullName>
    </recommendedName>
</protein>
<comment type="caution">
    <text evidence="4">The sequence shown here is derived from an EMBL/GenBank/DDBJ whole genome shotgun (WGS) entry which is preliminary data.</text>
</comment>
<evidence type="ECO:0000256" key="2">
    <source>
        <dbReference type="ARBA" id="ARBA00022723"/>
    </source>
</evidence>
<organism evidence="4 5">
    <name type="scientific">Fonsecaea nubica</name>
    <dbReference type="NCBI Taxonomy" id="856822"/>
    <lineage>
        <taxon>Eukaryota</taxon>
        <taxon>Fungi</taxon>
        <taxon>Dikarya</taxon>
        <taxon>Ascomycota</taxon>
        <taxon>Pezizomycotina</taxon>
        <taxon>Eurotiomycetes</taxon>
        <taxon>Chaetothyriomycetidae</taxon>
        <taxon>Chaetothyriales</taxon>
        <taxon>Herpotrichiellaceae</taxon>
        <taxon>Fonsecaea</taxon>
    </lineage>
</organism>
<dbReference type="Pfam" id="PF01557">
    <property type="entry name" value="FAA_hydrolase"/>
    <property type="match status" value="1"/>
</dbReference>
<dbReference type="GO" id="GO:0050163">
    <property type="term" value="F:oxaloacetate tautomerase activity"/>
    <property type="evidence" value="ECO:0007669"/>
    <property type="project" value="UniProtKB-ARBA"/>
</dbReference>
<keyword evidence="2" id="KW-0479">Metal-binding</keyword>
<dbReference type="RefSeq" id="XP_022498553.1">
    <property type="nucleotide sequence ID" value="XM_022645514.1"/>
</dbReference>
<gene>
    <name evidence="4" type="ORF">AYO20_07227</name>
</gene>
<dbReference type="FunFam" id="3.90.850.10:FF:000002">
    <property type="entry name" value="2-hydroxyhepta-2,4-diene-1,7-dioate isomerase"/>
    <property type="match status" value="1"/>
</dbReference>
<dbReference type="GeneID" id="34590640"/>
<dbReference type="GO" id="GO:0046872">
    <property type="term" value="F:metal ion binding"/>
    <property type="evidence" value="ECO:0007669"/>
    <property type="project" value="UniProtKB-KW"/>
</dbReference>